<reference evidence="2 3" key="1">
    <citation type="submission" date="2013-06" db="EMBL/GenBank/DDBJ databases">
        <authorList>
            <person name="Weinstock G."/>
            <person name="Sodergren E."/>
            <person name="Clifton S."/>
            <person name="Fulton L."/>
            <person name="Fulton B."/>
            <person name="Courtney L."/>
            <person name="Fronick C."/>
            <person name="Harrison M."/>
            <person name="Strong C."/>
            <person name="Farmer C."/>
            <person name="Delahaunty K."/>
            <person name="Markovic C."/>
            <person name="Hall O."/>
            <person name="Minx P."/>
            <person name="Tomlinson C."/>
            <person name="Mitreva M."/>
            <person name="Nelson J."/>
            <person name="Hou S."/>
            <person name="Wollam A."/>
            <person name="Pepin K.H."/>
            <person name="Johnson M."/>
            <person name="Bhonagiri V."/>
            <person name="Nash W.E."/>
            <person name="Warren W."/>
            <person name="Chinwalla A."/>
            <person name="Mardis E.R."/>
            <person name="Wilson R.K."/>
        </authorList>
    </citation>
    <scope>NUCLEOTIDE SEQUENCE [LARGE SCALE GENOMIC DNA]</scope>
    <source>
        <strain evidence="2 3">ATCC 51271</strain>
    </source>
</reference>
<feature type="domain" description="GmrSD restriction endonucleases N-terminal" evidence="1">
    <location>
        <begin position="42"/>
        <end position="183"/>
    </location>
</feature>
<comment type="caution">
    <text evidence="2">The sequence shown here is derived from an EMBL/GenBank/DDBJ whole genome shotgun (WGS) entry which is preliminary data.</text>
</comment>
<dbReference type="HOGENOM" id="CLU_012837_0_0_9"/>
<accession>V2Y5U0</accession>
<evidence type="ECO:0000313" key="3">
    <source>
        <dbReference type="Proteomes" id="UP000018227"/>
    </source>
</evidence>
<dbReference type="PANTHER" id="PTHR39639">
    <property type="entry name" value="CHROMOSOME 16, WHOLE GENOME SHOTGUN SEQUENCE"/>
    <property type="match status" value="1"/>
</dbReference>
<dbReference type="RefSeq" id="WP_023354202.1">
    <property type="nucleotide sequence ID" value="NZ_KI535367.1"/>
</dbReference>
<protein>
    <recommendedName>
        <fullName evidence="1">GmrSD restriction endonucleases N-terminal domain-containing protein</fullName>
    </recommendedName>
</protein>
<evidence type="ECO:0000313" key="2">
    <source>
        <dbReference type="EMBL" id="ESL03462.1"/>
    </source>
</evidence>
<gene>
    <name evidence="2" type="ORF">GCWU0000282_001322</name>
</gene>
<dbReference type="eggNOG" id="COG1479">
    <property type="taxonomic scope" value="Bacteria"/>
</dbReference>
<keyword evidence="3" id="KW-1185">Reference proteome</keyword>
<dbReference type="Proteomes" id="UP000018227">
    <property type="component" value="Unassembled WGS sequence"/>
</dbReference>
<dbReference type="OrthoDB" id="9770340at2"/>
<feature type="domain" description="GmrSD restriction endonucleases N-terminal" evidence="1">
    <location>
        <begin position="421"/>
        <end position="570"/>
    </location>
</feature>
<proteinExistence type="predicted"/>
<name>V2Y5U0_9FIRM</name>
<dbReference type="STRING" id="592026.GCWU0000282_001322"/>
<dbReference type="InterPro" id="IPR004919">
    <property type="entry name" value="GmrSD_N"/>
</dbReference>
<organism evidence="2 3">
    <name type="scientific">Catonella morbi ATCC 51271</name>
    <dbReference type="NCBI Taxonomy" id="592026"/>
    <lineage>
        <taxon>Bacteria</taxon>
        <taxon>Bacillati</taxon>
        <taxon>Bacillota</taxon>
        <taxon>Clostridia</taxon>
        <taxon>Lachnospirales</taxon>
        <taxon>Lachnospiraceae</taxon>
        <taxon>Catonella</taxon>
    </lineage>
</organism>
<dbReference type="PANTHER" id="PTHR39639:SF1">
    <property type="entry name" value="DUF262 DOMAIN-CONTAINING PROTEIN"/>
    <property type="match status" value="1"/>
</dbReference>
<dbReference type="EMBL" id="ACIL03000010">
    <property type="protein sequence ID" value="ESL03462.1"/>
    <property type="molecule type" value="Genomic_DNA"/>
</dbReference>
<evidence type="ECO:0000259" key="1">
    <source>
        <dbReference type="Pfam" id="PF03235"/>
    </source>
</evidence>
<dbReference type="Pfam" id="PF03235">
    <property type="entry name" value="GmrSD_N"/>
    <property type="match status" value="2"/>
</dbReference>
<sequence>MANIQLDYSDIEDIFKEKLKIENIVKTIKTTFFNERYLDKVDYKPYFQRNYVWDDEKASYFIESIILGTEIPPLVMFNGKTKKEVIDGRQRFETIKRFIEDKLILKDNGLHTLKKLVGKKYSQISSDIQENFKVTRIRIIEFSVVDEPKLEEDKEDKIKKEIFRRYNSGITPLQKYDIERAAYISDELTELLTKKINDDKVLYDFLRETILPISKRKNNSRDMVNVLVGITRSLIALPYIPISTYARATSKADIINKTYHNVTSNNTYDKNINIVSSFTEKVYLIKSLYKIMNDEKINANNLFFEVNFWAFSILELEKSNICDKHIEDIAAAYYCQDGNEDIWKDISIDDKTIYSVFEKTGSHYYSSINRRYKYVANICNKIFNINFSKYLKGNLQFEEGKESEEVSYYKLNKPLPESLTIEDILADMKENKFMIRPEYQRSEVSNISKASYLMESILLGVSIPPIFIYKRNDKIKEVVDGQQRLLTIIGFLGKTYLNENGEFTSSTKDRFKLSRLRILTNLNGKNIDKIGEDYENKVLDFPLDVIEIDETLNPGFSQIDLFLRLNSKPYPIKPNTFEMWNAYIAKEVTAEVKEIASKYADRVYRKSDNRMKLEELIISLAYLEYKVKVDNVKVSSVLNIYVKNGKLCSRIKNKDDITKFLTDISNGDSKMFLESLNEVKIFTKKIESLVKDDLDFRKMVQHSKKSAPYKTDQNFYFLWLMTKNVSLQEIQSNTSAYFEKIKSNFEEMQDIQNLSSIDNYVEKIENLYINK</sequence>
<dbReference type="AlphaFoldDB" id="V2Y5U0"/>